<evidence type="ECO:0000256" key="1">
    <source>
        <dbReference type="SAM" id="MobiDB-lite"/>
    </source>
</evidence>
<evidence type="ECO:0000313" key="2">
    <source>
        <dbReference type="EMBL" id="PUA90049.1"/>
    </source>
</evidence>
<proteinExistence type="predicted"/>
<gene>
    <name evidence="2" type="ORF">TGBR9_288420B</name>
</gene>
<feature type="region of interest" description="Disordered" evidence="1">
    <location>
        <begin position="146"/>
        <end position="215"/>
    </location>
</feature>
<feature type="compositionally biased region" description="Basic and acidic residues" evidence="1">
    <location>
        <begin position="281"/>
        <end position="293"/>
    </location>
</feature>
<sequence>MSFAEVARRIWKRLLCTGETQRENKGERGQGRWRRERVTQRGTSYSRACQQLRLAFGIRSFFVFVVLPISDDKPEKLKRRRISFSPFNKVQLYTLDETERQSKEEAAQRSFQNEQQQLLLLERQRESASSFSASFASPPLSASRVDCGASQCPPDGDCAASEQENGEKENRRGDADMQNVLCSPFAGVPHFSTPPPPGEKAPSSDREAGAGAPPFSSVSSEFFVACPGQGCSPRESGEGFPEASLSRPLSALGRSRVPHLTPLAENRTEKQTRGECSSSFRKRELLSARRGDESPLGSAAFVHSKLPFTTSPSFKLLHGSPEVSRVSVSPSAASSPFASACAPGLRRAPRPELARKQTLSSRPVGGGPVSSLQALRETHLRAQAPSLSVPKPALAPSPFSSLAAVCSRFCLPDKREQSERRRASTFADCTYTGGCEDDEENRENRMANVSLSRAERGREETGKGERLVTEKDTVGNETPVQFYISPSGQRVYRRGSLVSPATVSGFQCF</sequence>
<feature type="region of interest" description="Disordered" evidence="1">
    <location>
        <begin position="229"/>
        <end position="294"/>
    </location>
</feature>
<dbReference type="EMBL" id="AFHV02001052">
    <property type="protein sequence ID" value="PUA90049.1"/>
    <property type="molecule type" value="Genomic_DNA"/>
</dbReference>
<reference evidence="2 3" key="1">
    <citation type="journal article" date="2016" name="Nat. Commun.">
        <title>Local admixture of amplified and diversified secreted pathogenesis determinants shapes mosaic Toxoplasma gondii genomes.</title>
        <authorList>
            <person name="Lorenzi H."/>
            <person name="Khan A."/>
            <person name="Behnke M.S."/>
            <person name="Namasivayam S."/>
            <person name="Swapna L.S."/>
            <person name="Hadjithomas M."/>
            <person name="Karamycheva S."/>
            <person name="Pinney D."/>
            <person name="Brunk B.P."/>
            <person name="Ajioka J.W."/>
            <person name="Ajzenberg D."/>
            <person name="Boothroyd J.C."/>
            <person name="Boyle J.P."/>
            <person name="Darde M.L."/>
            <person name="Diaz-Miranda M.A."/>
            <person name="Dubey J.P."/>
            <person name="Fritz H.M."/>
            <person name="Gennari S.M."/>
            <person name="Gregory B.D."/>
            <person name="Kim K."/>
            <person name="Saeij J.P."/>
            <person name="Su C."/>
            <person name="White M.W."/>
            <person name="Zhu X.Q."/>
            <person name="Howe D.K."/>
            <person name="Rosenthal B.M."/>
            <person name="Grigg M.E."/>
            <person name="Parkinson J."/>
            <person name="Liu L."/>
            <person name="Kissinger J.C."/>
            <person name="Roos D.S."/>
            <person name="Sibley L.D."/>
        </authorList>
    </citation>
    <scope>NUCLEOTIDE SEQUENCE [LARGE SCALE GENOMIC DNA]</scope>
    <source>
        <strain evidence="2 3">TgCATBr9</strain>
    </source>
</reference>
<dbReference type="VEuPathDB" id="ToxoDB:TGBR9_288420B"/>
<feature type="compositionally biased region" description="Basic and acidic residues" evidence="1">
    <location>
        <begin position="165"/>
        <end position="175"/>
    </location>
</feature>
<comment type="caution">
    <text evidence="2">The sequence shown here is derived from an EMBL/GenBank/DDBJ whole genome shotgun (WGS) entry which is preliminary data.</text>
</comment>
<dbReference type="AlphaFoldDB" id="A0A2T6IXH7"/>
<organism evidence="2 3">
    <name type="scientific">Toxoplasma gondii TgCATBr9</name>
    <dbReference type="NCBI Taxonomy" id="943120"/>
    <lineage>
        <taxon>Eukaryota</taxon>
        <taxon>Sar</taxon>
        <taxon>Alveolata</taxon>
        <taxon>Apicomplexa</taxon>
        <taxon>Conoidasida</taxon>
        <taxon>Coccidia</taxon>
        <taxon>Eucoccidiorida</taxon>
        <taxon>Eimeriorina</taxon>
        <taxon>Sarcocystidae</taxon>
        <taxon>Toxoplasma</taxon>
    </lineage>
</organism>
<evidence type="ECO:0000313" key="3">
    <source>
        <dbReference type="Proteomes" id="UP000244488"/>
    </source>
</evidence>
<protein>
    <submittedName>
        <fullName evidence="2">Uncharacterized protein</fullName>
    </submittedName>
</protein>
<dbReference type="Proteomes" id="UP000244488">
    <property type="component" value="Unassembled WGS sequence"/>
</dbReference>
<accession>A0A2T6IXH7</accession>
<name>A0A2T6IXH7_TOXGO</name>